<organism evidence="3 4">
    <name type="scientific">Kribbella italica</name>
    <dbReference type="NCBI Taxonomy" id="1540520"/>
    <lineage>
        <taxon>Bacteria</taxon>
        <taxon>Bacillati</taxon>
        <taxon>Actinomycetota</taxon>
        <taxon>Actinomycetes</taxon>
        <taxon>Propionibacteriales</taxon>
        <taxon>Kribbellaceae</taxon>
        <taxon>Kribbella</taxon>
    </lineage>
</organism>
<dbReference type="PANTHER" id="PTHR30313">
    <property type="entry name" value="DNA PRIMASE"/>
    <property type="match status" value="1"/>
</dbReference>
<proteinExistence type="predicted"/>
<dbReference type="RefSeq" id="WP_184803071.1">
    <property type="nucleotide sequence ID" value="NZ_JACHMY010000001.1"/>
</dbReference>
<dbReference type="InterPro" id="IPR037068">
    <property type="entry name" value="DNA_primase_core_N_sf"/>
</dbReference>
<dbReference type="Gene3D" id="3.40.1360.10">
    <property type="match status" value="1"/>
</dbReference>
<name>A0A7W9MYN7_9ACTN</name>
<feature type="domain" description="DNA primase DNAG catalytic core N-terminal" evidence="2">
    <location>
        <begin position="28"/>
        <end position="152"/>
    </location>
</feature>
<dbReference type="EMBL" id="JACHMY010000001">
    <property type="protein sequence ID" value="MBB5840600.1"/>
    <property type="molecule type" value="Genomic_DNA"/>
</dbReference>
<dbReference type="GO" id="GO:0005737">
    <property type="term" value="C:cytoplasm"/>
    <property type="evidence" value="ECO:0007669"/>
    <property type="project" value="TreeGrafter"/>
</dbReference>
<dbReference type="InterPro" id="IPR050219">
    <property type="entry name" value="DnaG_primase"/>
</dbReference>
<sequence>MVIAVSDRWSSIPDQLQMLDVYRDAQVFYRGRLMERPGKWVAAHLERHGLDPAGKADAGWRIGYAPDEPDQLVERLRQSAFSDEVILGSGLAVAADSGHLIDRFRDCLMFAVRDSVLAEVGFVGRRRTEATYLDTPESSFYRKSETLIGVAEQQEELADGAVPVIVNGPMAALALRAIGEIGAWAGVAVHGTSLSPLQAASLRHYATSDTVVVALGNGQADRQASARMLPLLAKEFTTVSVADLPRDRDPRTPYLADDDPSILRDALQFGRPLASLVIDLEVEKRAPGHQEMTRAATLREIARVVLRSPADAQDKELARISRRLGLDVVALAHEVQQLKRTKSTLRAARPAIEPRDPEPPTTSGPAL</sequence>
<dbReference type="AlphaFoldDB" id="A0A7W9MYN7"/>
<dbReference type="SUPFAM" id="SSF56731">
    <property type="entry name" value="DNA primase core"/>
    <property type="match status" value="1"/>
</dbReference>
<reference evidence="3 4" key="1">
    <citation type="submission" date="2020-08" db="EMBL/GenBank/DDBJ databases">
        <title>Sequencing the genomes of 1000 actinobacteria strains.</title>
        <authorList>
            <person name="Klenk H.-P."/>
        </authorList>
    </citation>
    <scope>NUCLEOTIDE SEQUENCE [LARGE SCALE GENOMIC DNA]</scope>
    <source>
        <strain evidence="3 4">DSM 28967</strain>
    </source>
</reference>
<feature type="region of interest" description="Disordered" evidence="1">
    <location>
        <begin position="342"/>
        <end position="367"/>
    </location>
</feature>
<comment type="caution">
    <text evidence="3">The sequence shown here is derived from an EMBL/GenBank/DDBJ whole genome shotgun (WGS) entry which is preliminary data.</text>
</comment>
<dbReference type="InterPro" id="IPR013264">
    <property type="entry name" value="DNAG_N"/>
</dbReference>
<protein>
    <submittedName>
        <fullName evidence="3">DNA primase catalytic core</fullName>
    </submittedName>
</protein>
<dbReference type="Proteomes" id="UP000549971">
    <property type="component" value="Unassembled WGS sequence"/>
</dbReference>
<evidence type="ECO:0000259" key="2">
    <source>
        <dbReference type="Pfam" id="PF08275"/>
    </source>
</evidence>
<dbReference type="Gene3D" id="3.90.980.10">
    <property type="entry name" value="DNA primase, catalytic core, N-terminal domain"/>
    <property type="match status" value="1"/>
</dbReference>
<evidence type="ECO:0000256" key="1">
    <source>
        <dbReference type="SAM" id="MobiDB-lite"/>
    </source>
</evidence>
<evidence type="ECO:0000313" key="4">
    <source>
        <dbReference type="Proteomes" id="UP000549971"/>
    </source>
</evidence>
<accession>A0A7W9MYN7</accession>
<dbReference type="GO" id="GO:0006269">
    <property type="term" value="P:DNA replication, synthesis of primer"/>
    <property type="evidence" value="ECO:0007669"/>
    <property type="project" value="TreeGrafter"/>
</dbReference>
<gene>
    <name evidence="3" type="ORF">HDA39_007334</name>
</gene>
<evidence type="ECO:0000313" key="3">
    <source>
        <dbReference type="EMBL" id="MBB5840600.1"/>
    </source>
</evidence>
<dbReference type="Pfam" id="PF08275">
    <property type="entry name" value="DNAG_N"/>
    <property type="match status" value="1"/>
</dbReference>
<dbReference type="PANTHER" id="PTHR30313:SF2">
    <property type="entry name" value="DNA PRIMASE"/>
    <property type="match status" value="1"/>
</dbReference>
<keyword evidence="4" id="KW-1185">Reference proteome</keyword>